<evidence type="ECO:0000256" key="1">
    <source>
        <dbReference type="ARBA" id="ARBA00023172"/>
    </source>
</evidence>
<dbReference type="PROSITE" id="PS51898">
    <property type="entry name" value="TYR_RECOMBINASE"/>
    <property type="match status" value="1"/>
</dbReference>
<dbReference type="STRING" id="1658765.Msub_10574"/>
<organism evidence="3 4">
    <name type="scientific">Marinobacter subterrani</name>
    <dbReference type="NCBI Taxonomy" id="1658765"/>
    <lineage>
        <taxon>Bacteria</taxon>
        <taxon>Pseudomonadati</taxon>
        <taxon>Pseudomonadota</taxon>
        <taxon>Gammaproteobacteria</taxon>
        <taxon>Pseudomonadales</taxon>
        <taxon>Marinobacteraceae</taxon>
        <taxon>Marinobacter</taxon>
    </lineage>
</organism>
<dbReference type="RefSeq" id="WP_048494604.1">
    <property type="nucleotide sequence ID" value="NZ_LFBU01000001.1"/>
</dbReference>
<accession>A0A0J7J918</accession>
<dbReference type="EMBL" id="LFBU01000001">
    <property type="protein sequence ID" value="KMQ74391.1"/>
    <property type="molecule type" value="Genomic_DNA"/>
</dbReference>
<dbReference type="Gene3D" id="1.10.443.10">
    <property type="entry name" value="Intergrase catalytic core"/>
    <property type="match status" value="1"/>
</dbReference>
<feature type="domain" description="Tyr recombinase" evidence="2">
    <location>
        <begin position="219"/>
        <end position="447"/>
    </location>
</feature>
<sequence length="471" mass="54064">MSARDRFHLKKFSYHGQLSIVVSDTGTGLPALLPLLYLQTWGLSKAINTVQQHMVSVCQWYNYWQQKHNRSFDEELFESFQPGFPLLTPLQALDAAHVDYPGFVIFIDSGKKLTDDPWREDYRPEIADRTRDVRLSCLTQFLLFLARRYVSSRYTQLTSREQKMTLDSYRVRFHGARREACGRLNTRQGQPFSKGSEGQLVVRERSLNAAEVKAIALCSRPSTSKQDNPLNPWQKHVDNKQKSVLQVRNHLIIRLLLHYGLRIGELLLLRTKSLVPYASGSGQALAITTYDGAGDPRKVAPRLKNAWSERLLELASEDIKLWELYVDHLRGMPSPPHPFLLVNTRKNHGPLSMRAAQNVFDDLYRTLQQHFPGLCSVELGGTLTALHAHMFRFTWATDTFEALVEQDGCDFETAKDRLRQLGGWSQTSPMPQKYAARYISKSANAANLRRLKAQRRMSAQSQEKQMEPEYR</sequence>
<evidence type="ECO:0000313" key="3">
    <source>
        <dbReference type="EMBL" id="KMQ74391.1"/>
    </source>
</evidence>
<name>A0A0J7J918_9GAMM</name>
<dbReference type="InterPro" id="IPR013762">
    <property type="entry name" value="Integrase-like_cat_sf"/>
</dbReference>
<gene>
    <name evidence="3" type="ORF">Msub_10574</name>
</gene>
<dbReference type="SUPFAM" id="SSF56349">
    <property type="entry name" value="DNA breaking-rejoining enzymes"/>
    <property type="match status" value="1"/>
</dbReference>
<dbReference type="Proteomes" id="UP000036102">
    <property type="component" value="Unassembled WGS sequence"/>
</dbReference>
<dbReference type="GO" id="GO:0015074">
    <property type="term" value="P:DNA integration"/>
    <property type="evidence" value="ECO:0007669"/>
    <property type="project" value="InterPro"/>
</dbReference>
<dbReference type="GO" id="GO:0003677">
    <property type="term" value="F:DNA binding"/>
    <property type="evidence" value="ECO:0007669"/>
    <property type="project" value="InterPro"/>
</dbReference>
<dbReference type="CDD" id="cd00397">
    <property type="entry name" value="DNA_BRE_C"/>
    <property type="match status" value="1"/>
</dbReference>
<evidence type="ECO:0000313" key="4">
    <source>
        <dbReference type="Proteomes" id="UP000036102"/>
    </source>
</evidence>
<dbReference type="GO" id="GO:0006310">
    <property type="term" value="P:DNA recombination"/>
    <property type="evidence" value="ECO:0007669"/>
    <property type="project" value="UniProtKB-KW"/>
</dbReference>
<dbReference type="InterPro" id="IPR011010">
    <property type="entry name" value="DNA_brk_join_enz"/>
</dbReference>
<dbReference type="PATRIC" id="fig|1658765.3.peg.566"/>
<keyword evidence="4" id="KW-1185">Reference proteome</keyword>
<comment type="caution">
    <text evidence="3">The sequence shown here is derived from an EMBL/GenBank/DDBJ whole genome shotgun (WGS) entry which is preliminary data.</text>
</comment>
<dbReference type="InterPro" id="IPR002104">
    <property type="entry name" value="Integrase_catalytic"/>
</dbReference>
<evidence type="ECO:0000259" key="2">
    <source>
        <dbReference type="PROSITE" id="PS51898"/>
    </source>
</evidence>
<dbReference type="AlphaFoldDB" id="A0A0J7J918"/>
<keyword evidence="1" id="KW-0233">DNA recombination</keyword>
<proteinExistence type="predicted"/>
<protein>
    <recommendedName>
        <fullName evidence="2">Tyr recombinase domain-containing protein</fullName>
    </recommendedName>
</protein>
<reference evidence="3 4" key="1">
    <citation type="submission" date="2015-06" db="EMBL/GenBank/DDBJ databases">
        <title>Marinobacter subterrani, a genetically tractable neutrophilic iron-oxidizing strain isolated from the Soudan Iron Mine.</title>
        <authorList>
            <person name="Bonis B.M."/>
            <person name="Gralnick J.A."/>
        </authorList>
    </citation>
    <scope>NUCLEOTIDE SEQUENCE [LARGE SCALE GENOMIC DNA]</scope>
    <source>
        <strain evidence="3 4">JG233</strain>
    </source>
</reference>